<dbReference type="HOGENOM" id="CLU_2218256_0_0_7"/>
<feature type="chain" id="PRO_5004844737" evidence="1">
    <location>
        <begin position="22"/>
        <end position="106"/>
    </location>
</feature>
<protein>
    <submittedName>
        <fullName evidence="2">Uncharacterized protein</fullName>
    </submittedName>
</protein>
<dbReference type="EMBL" id="AZHX01001265">
    <property type="protein sequence ID" value="ETX04243.1"/>
    <property type="molecule type" value="Genomic_DNA"/>
</dbReference>
<feature type="signal peptide" evidence="1">
    <location>
        <begin position="1"/>
        <end position="21"/>
    </location>
</feature>
<comment type="caution">
    <text evidence="2">The sequence shown here is derived from an EMBL/GenBank/DDBJ whole genome shotgun (WGS) entry which is preliminary data.</text>
</comment>
<sequence length="106" mass="11393">MLKMILPMLFGLVWSVSNAHAITQCIPEPTDMEIEYGDTFMCEIETVGDTDVFHFSGQVGDTIAAGVSEVDGFNFEPCITLTAPNGETTDGCNVDNALTRIDATLA</sequence>
<dbReference type="Proteomes" id="UP000019140">
    <property type="component" value="Unassembled WGS sequence"/>
</dbReference>
<proteinExistence type="predicted"/>
<gene>
    <name evidence="2" type="ORF">ETSY2_29900</name>
</gene>
<keyword evidence="1" id="KW-0732">Signal</keyword>
<organism evidence="2 3">
    <name type="scientific">Candidatus Entotheonella gemina</name>
    <dbReference type="NCBI Taxonomy" id="1429439"/>
    <lineage>
        <taxon>Bacteria</taxon>
        <taxon>Pseudomonadati</taxon>
        <taxon>Nitrospinota/Tectimicrobiota group</taxon>
        <taxon>Candidatus Tectimicrobiota</taxon>
        <taxon>Candidatus Entotheonellia</taxon>
        <taxon>Candidatus Entotheonellales</taxon>
        <taxon>Candidatus Entotheonellaceae</taxon>
        <taxon>Candidatus Entotheonella</taxon>
    </lineage>
</organism>
<name>W4M263_9BACT</name>
<accession>W4M263</accession>
<reference evidence="2 3" key="1">
    <citation type="journal article" date="2014" name="Nature">
        <title>An environmental bacterial taxon with a large and distinct metabolic repertoire.</title>
        <authorList>
            <person name="Wilson M.C."/>
            <person name="Mori T."/>
            <person name="Ruckert C."/>
            <person name="Uria A.R."/>
            <person name="Helf M.J."/>
            <person name="Takada K."/>
            <person name="Gernert C."/>
            <person name="Steffens U.A."/>
            <person name="Heycke N."/>
            <person name="Schmitt S."/>
            <person name="Rinke C."/>
            <person name="Helfrich E.J."/>
            <person name="Brachmann A.O."/>
            <person name="Gurgui C."/>
            <person name="Wakimoto T."/>
            <person name="Kracht M."/>
            <person name="Crusemann M."/>
            <person name="Hentschel U."/>
            <person name="Abe I."/>
            <person name="Matsunaga S."/>
            <person name="Kalinowski J."/>
            <person name="Takeyama H."/>
            <person name="Piel J."/>
        </authorList>
    </citation>
    <scope>NUCLEOTIDE SEQUENCE [LARGE SCALE GENOMIC DNA]</scope>
    <source>
        <strain evidence="3">TSY2</strain>
    </source>
</reference>
<evidence type="ECO:0000313" key="2">
    <source>
        <dbReference type="EMBL" id="ETX04243.1"/>
    </source>
</evidence>
<dbReference type="AlphaFoldDB" id="W4M263"/>
<evidence type="ECO:0000256" key="1">
    <source>
        <dbReference type="SAM" id="SignalP"/>
    </source>
</evidence>
<keyword evidence="3" id="KW-1185">Reference proteome</keyword>
<evidence type="ECO:0000313" key="3">
    <source>
        <dbReference type="Proteomes" id="UP000019140"/>
    </source>
</evidence>